<dbReference type="Proteomes" id="UP000294360">
    <property type="component" value="Chromosome"/>
</dbReference>
<dbReference type="GO" id="GO:0051537">
    <property type="term" value="F:2 iron, 2 sulfur cluster binding"/>
    <property type="evidence" value="ECO:0007669"/>
    <property type="project" value="InterPro"/>
</dbReference>
<dbReference type="Gene3D" id="2.102.10.10">
    <property type="entry name" value="Rieske [2Fe-2S] iron-sulphur domain"/>
    <property type="match status" value="1"/>
</dbReference>
<protein>
    <recommendedName>
        <fullName evidence="4">Rieske domain-containing protein</fullName>
    </recommendedName>
</protein>
<dbReference type="KEGG" id="mtun:MTUNDRAET4_1856"/>
<dbReference type="InterPro" id="IPR036922">
    <property type="entry name" value="Rieske_2Fe-2S_sf"/>
</dbReference>
<dbReference type="AlphaFoldDB" id="A0A4U8Z0Q7"/>
<accession>A0A4U8Z0Q7</accession>
<dbReference type="EMBL" id="LR536450">
    <property type="protein sequence ID" value="VFU08749.1"/>
    <property type="molecule type" value="Genomic_DNA"/>
</dbReference>
<sequence length="371" mass="39676">MMNRTGAGLTAEPPGAGSGHSFQERAVGDAARSLPPRAFRSLDFANLEDEGIWTRSWVSIGFSDEILAPGDVLPFTVGRHGVHVERQAHGGLIGRFNKAQHGGCRAVPLQCQTGAKTKCSFTACGYSRDRRPITRSAADAELALDQYLGLRPERLLPVAVRMFGGLICVNVDPLDAGAPSWRDATIAVEDVAAAEKRGAEATHWLEFDADWKLLAHHLAAGAEESSGPDFIRTLIRLDSGALAAATILFPNAIVIRAHGQTCTVILQPTALGRTLCRIRLGGEFPTDDAYSAALRLWLGEIAPRLSAAEAAQLAARFDPTDRESEEAERAPLRNAAAPAAWLQSVVNEAIRSTPPIAGEAFYATSQTGRRA</sequence>
<proteinExistence type="predicted"/>
<evidence type="ECO:0008006" key="4">
    <source>
        <dbReference type="Google" id="ProtNLM"/>
    </source>
</evidence>
<gene>
    <name evidence="2" type="ORF">MTUNDRAET4_1856</name>
</gene>
<evidence type="ECO:0000313" key="3">
    <source>
        <dbReference type="Proteomes" id="UP000294360"/>
    </source>
</evidence>
<dbReference type="RefSeq" id="WP_134488837.1">
    <property type="nucleotide sequence ID" value="NZ_LR536450.1"/>
</dbReference>
<evidence type="ECO:0000256" key="1">
    <source>
        <dbReference type="SAM" id="MobiDB-lite"/>
    </source>
</evidence>
<feature type="region of interest" description="Disordered" evidence="1">
    <location>
        <begin position="1"/>
        <end position="27"/>
    </location>
</feature>
<name>A0A4U8Z0Q7_METTU</name>
<reference evidence="2 3" key="1">
    <citation type="submission" date="2019-03" db="EMBL/GenBank/DDBJ databases">
        <authorList>
            <person name="Kox A.R. M."/>
        </authorList>
    </citation>
    <scope>NUCLEOTIDE SEQUENCE [LARGE SCALE GENOMIC DNA]</scope>
    <source>
        <strain evidence="2">MTUNDRAET4 annotated genome</strain>
    </source>
</reference>
<organism evidence="2 3">
    <name type="scientific">Methylocella tundrae</name>
    <dbReference type="NCBI Taxonomy" id="227605"/>
    <lineage>
        <taxon>Bacteria</taxon>
        <taxon>Pseudomonadati</taxon>
        <taxon>Pseudomonadota</taxon>
        <taxon>Alphaproteobacteria</taxon>
        <taxon>Hyphomicrobiales</taxon>
        <taxon>Beijerinckiaceae</taxon>
        <taxon>Methylocella</taxon>
    </lineage>
</organism>
<dbReference type="OrthoDB" id="7456916at2"/>
<dbReference type="SUPFAM" id="SSF50022">
    <property type="entry name" value="ISP domain"/>
    <property type="match status" value="1"/>
</dbReference>
<evidence type="ECO:0000313" key="2">
    <source>
        <dbReference type="EMBL" id="VFU08749.1"/>
    </source>
</evidence>